<dbReference type="InterPro" id="IPR053185">
    <property type="entry name" value="SET_domain_protein"/>
</dbReference>
<dbReference type="AlphaFoldDB" id="A0A5C2RV74"/>
<dbReference type="PANTHER" id="PTHR47332:SF4">
    <property type="entry name" value="SET DOMAIN-CONTAINING PROTEIN 5"/>
    <property type="match status" value="1"/>
</dbReference>
<dbReference type="InterPro" id="IPR001214">
    <property type="entry name" value="SET_dom"/>
</dbReference>
<dbReference type="EMBL" id="ML122300">
    <property type="protein sequence ID" value="RPD54909.1"/>
    <property type="molecule type" value="Genomic_DNA"/>
</dbReference>
<dbReference type="CDD" id="cd20071">
    <property type="entry name" value="SET_SMYD"/>
    <property type="match status" value="1"/>
</dbReference>
<dbReference type="InterPro" id="IPR046341">
    <property type="entry name" value="SET_dom_sf"/>
</dbReference>
<proteinExistence type="predicted"/>
<feature type="compositionally biased region" description="Low complexity" evidence="1">
    <location>
        <begin position="57"/>
        <end position="74"/>
    </location>
</feature>
<organism evidence="3 4">
    <name type="scientific">Lentinus tigrinus ALCF2SS1-6</name>
    <dbReference type="NCBI Taxonomy" id="1328759"/>
    <lineage>
        <taxon>Eukaryota</taxon>
        <taxon>Fungi</taxon>
        <taxon>Dikarya</taxon>
        <taxon>Basidiomycota</taxon>
        <taxon>Agaricomycotina</taxon>
        <taxon>Agaricomycetes</taxon>
        <taxon>Polyporales</taxon>
        <taxon>Polyporaceae</taxon>
        <taxon>Lentinus</taxon>
    </lineage>
</organism>
<feature type="compositionally biased region" description="Polar residues" evidence="1">
    <location>
        <begin position="25"/>
        <end position="34"/>
    </location>
</feature>
<dbReference type="Proteomes" id="UP000313359">
    <property type="component" value="Unassembled WGS sequence"/>
</dbReference>
<reference evidence="3" key="1">
    <citation type="journal article" date="2018" name="Genome Biol. Evol.">
        <title>Genomics and development of Lentinus tigrinus, a white-rot wood-decaying mushroom with dimorphic fruiting bodies.</title>
        <authorList>
            <person name="Wu B."/>
            <person name="Xu Z."/>
            <person name="Knudson A."/>
            <person name="Carlson A."/>
            <person name="Chen N."/>
            <person name="Kovaka S."/>
            <person name="LaButti K."/>
            <person name="Lipzen A."/>
            <person name="Pennachio C."/>
            <person name="Riley R."/>
            <person name="Schakwitz W."/>
            <person name="Umezawa K."/>
            <person name="Ohm R.A."/>
            <person name="Grigoriev I.V."/>
            <person name="Nagy L.G."/>
            <person name="Gibbons J."/>
            <person name="Hibbett D."/>
        </authorList>
    </citation>
    <scope>NUCLEOTIDE SEQUENCE [LARGE SCALE GENOMIC DNA]</scope>
    <source>
        <strain evidence="3">ALCF2SS1-6</strain>
    </source>
</reference>
<evidence type="ECO:0000313" key="3">
    <source>
        <dbReference type="EMBL" id="RPD54909.1"/>
    </source>
</evidence>
<sequence length="392" mass="43209">MATGAHPRPLRPAPSPRGTSHRYSRSSLYISHTPTLEPMVDEEAEDDEADSPPAPSTPSSEPSPGREPSSTSSAEDSAPAFQVSPSPRTGGVGLFATRMISRGALILSEAPLFTLPSKRTNSTVMSALSQRTREEQRDFFALWNAFKAPRKGHPALLPALGIFETNALPCGSGAGSGKEESGWKVDPCGSREGVFLHASRLNHSCRPNVCRWWDAEMQEMRIRALCDIEQDEELVMSYVGIDILKARVERLTEIEEALGFVCTCEACMLEGEECLESDRKRAAVRRLFEEIGQCGKEPTLGMRKVKLALRLLQEEQLVHYEASFCFDAFQFCVLVSDFANAKAWVRKAWEAACNSSGPDSPTARTFKMYWANPRTHQLAGVLPRMTLSGPEV</sequence>
<protein>
    <submittedName>
        <fullName evidence="3">SET domain-containing protein</fullName>
    </submittedName>
</protein>
<feature type="region of interest" description="Disordered" evidence="1">
    <location>
        <begin position="1"/>
        <end position="89"/>
    </location>
</feature>
<dbReference type="Pfam" id="PF00856">
    <property type="entry name" value="SET"/>
    <property type="match status" value="1"/>
</dbReference>
<evidence type="ECO:0000313" key="4">
    <source>
        <dbReference type="Proteomes" id="UP000313359"/>
    </source>
</evidence>
<feature type="domain" description="SET" evidence="2">
    <location>
        <begin position="79"/>
        <end position="239"/>
    </location>
</feature>
<name>A0A5C2RV74_9APHY</name>
<evidence type="ECO:0000259" key="2">
    <source>
        <dbReference type="PROSITE" id="PS50280"/>
    </source>
</evidence>
<dbReference type="OrthoDB" id="265717at2759"/>
<dbReference type="PROSITE" id="PS50280">
    <property type="entry name" value="SET"/>
    <property type="match status" value="1"/>
</dbReference>
<dbReference type="STRING" id="1328759.A0A5C2RV74"/>
<evidence type="ECO:0000256" key="1">
    <source>
        <dbReference type="SAM" id="MobiDB-lite"/>
    </source>
</evidence>
<accession>A0A5C2RV74</accession>
<dbReference type="Gene3D" id="2.170.270.10">
    <property type="entry name" value="SET domain"/>
    <property type="match status" value="1"/>
</dbReference>
<gene>
    <name evidence="3" type="ORF">L227DRAFT_334992</name>
</gene>
<dbReference type="SMART" id="SM00317">
    <property type="entry name" value="SET"/>
    <property type="match status" value="1"/>
</dbReference>
<keyword evidence="4" id="KW-1185">Reference proteome</keyword>
<feature type="compositionally biased region" description="Acidic residues" evidence="1">
    <location>
        <begin position="39"/>
        <end position="50"/>
    </location>
</feature>
<dbReference type="SUPFAM" id="SSF82199">
    <property type="entry name" value="SET domain"/>
    <property type="match status" value="1"/>
</dbReference>
<dbReference type="PANTHER" id="PTHR47332">
    <property type="entry name" value="SET DOMAIN-CONTAINING PROTEIN 5"/>
    <property type="match status" value="1"/>
</dbReference>